<protein>
    <submittedName>
        <fullName evidence="4">Uncharacterized protein</fullName>
    </submittedName>
</protein>
<dbReference type="PANTHER" id="PTHR43008:SF12">
    <property type="entry name" value="OXIDOREDUCTASE, SHORT CHAIN DEHYDROGENASE_REDUCTASE FAMILY (AFU_ORTHOLOGUE AFUA_6G13830)"/>
    <property type="match status" value="1"/>
</dbReference>
<dbReference type="OrthoDB" id="1888931at2759"/>
<keyword evidence="5" id="KW-1185">Reference proteome</keyword>
<dbReference type="RefSeq" id="XP_046064246.1">
    <property type="nucleotide sequence ID" value="XM_046207140.1"/>
</dbReference>
<dbReference type="GO" id="GO:0050085">
    <property type="term" value="F:mannitol 2-dehydrogenase (NADP+) activity"/>
    <property type="evidence" value="ECO:0007669"/>
    <property type="project" value="UniProtKB-ARBA"/>
</dbReference>
<dbReference type="SUPFAM" id="SSF51735">
    <property type="entry name" value="NAD(P)-binding Rossmann-fold domains"/>
    <property type="match status" value="1"/>
</dbReference>
<reference evidence="4" key="1">
    <citation type="journal article" date="2021" name="Open Biol.">
        <title>Shared evolutionary footprints suggest mitochondrial oxidative damage underlies multiple complex I losses in fungi.</title>
        <authorList>
            <person name="Schikora-Tamarit M.A."/>
            <person name="Marcet-Houben M."/>
            <person name="Nosek J."/>
            <person name="Gabaldon T."/>
        </authorList>
    </citation>
    <scope>NUCLEOTIDE SEQUENCE</scope>
    <source>
        <strain evidence="4">CBS6075</strain>
    </source>
</reference>
<sequence>MLFKPNNSHVKTLFSLANRVSLITGGSRGIGLAAAIGLAEAGSSVAITYNSSNSKHMEEVAKTFSDLGVSYKAYQCNVSSKQANEDLIEAVVKDFGRLDIVVPNAGICEEYPAEDYPEDAYRKMMAVNLDGAYFTAQAAANSFKKQVAAGILDQGRIVFTASVSASVVNFPQKQAPYNASKAGLVKLAQCLAVEWVDFARVNCVSPGYIETDILDQHPEEYRRFWMSQIPGKRVSAPYELKGIYVFLSSDASSYMTGADITVGGSYTLI</sequence>
<evidence type="ECO:0000256" key="1">
    <source>
        <dbReference type="ARBA" id="ARBA00006484"/>
    </source>
</evidence>
<dbReference type="GO" id="GO:0050664">
    <property type="term" value="F:oxidoreductase activity, acting on NAD(P)H, oxygen as acceptor"/>
    <property type="evidence" value="ECO:0007669"/>
    <property type="project" value="TreeGrafter"/>
</dbReference>
<dbReference type="FunFam" id="3.40.50.720:FF:000090">
    <property type="entry name" value="NADP-dependent mannitol dehydrogenase"/>
    <property type="match status" value="1"/>
</dbReference>
<accession>A0A9P8T915</accession>
<dbReference type="InterPro" id="IPR036291">
    <property type="entry name" value="NAD(P)-bd_dom_sf"/>
</dbReference>
<evidence type="ECO:0000256" key="2">
    <source>
        <dbReference type="ARBA" id="ARBA00022857"/>
    </source>
</evidence>
<dbReference type="EMBL" id="JAEUBE010000084">
    <property type="protein sequence ID" value="KAH3670878.1"/>
    <property type="molecule type" value="Genomic_DNA"/>
</dbReference>
<dbReference type="PRINTS" id="PR00081">
    <property type="entry name" value="GDHRDH"/>
</dbReference>
<dbReference type="Gene3D" id="3.40.50.720">
    <property type="entry name" value="NAD(P)-binding Rossmann-like Domain"/>
    <property type="match status" value="1"/>
</dbReference>
<evidence type="ECO:0000313" key="5">
    <source>
        <dbReference type="Proteomes" id="UP000769157"/>
    </source>
</evidence>
<dbReference type="Pfam" id="PF13561">
    <property type="entry name" value="adh_short_C2"/>
    <property type="match status" value="1"/>
</dbReference>
<dbReference type="GO" id="GO:0044281">
    <property type="term" value="P:small molecule metabolic process"/>
    <property type="evidence" value="ECO:0007669"/>
    <property type="project" value="UniProtKB-ARBA"/>
</dbReference>
<comment type="similarity">
    <text evidence="1">Belongs to the short-chain dehydrogenases/reductases (SDR) family.</text>
</comment>
<dbReference type="PRINTS" id="PR00080">
    <property type="entry name" value="SDRFAMILY"/>
</dbReference>
<evidence type="ECO:0000256" key="3">
    <source>
        <dbReference type="ARBA" id="ARBA00023002"/>
    </source>
</evidence>
<dbReference type="PANTHER" id="PTHR43008">
    <property type="entry name" value="BENZIL REDUCTASE"/>
    <property type="match status" value="1"/>
</dbReference>
<dbReference type="Proteomes" id="UP000769157">
    <property type="component" value="Unassembled WGS sequence"/>
</dbReference>
<dbReference type="GO" id="GO:0005975">
    <property type="term" value="P:carbohydrate metabolic process"/>
    <property type="evidence" value="ECO:0007669"/>
    <property type="project" value="UniProtKB-ARBA"/>
</dbReference>
<dbReference type="GeneID" id="70232557"/>
<organism evidence="4 5">
    <name type="scientific">Ogataea philodendri</name>
    <dbReference type="NCBI Taxonomy" id="1378263"/>
    <lineage>
        <taxon>Eukaryota</taxon>
        <taxon>Fungi</taxon>
        <taxon>Dikarya</taxon>
        <taxon>Ascomycota</taxon>
        <taxon>Saccharomycotina</taxon>
        <taxon>Pichiomycetes</taxon>
        <taxon>Pichiales</taxon>
        <taxon>Pichiaceae</taxon>
        <taxon>Ogataea</taxon>
    </lineage>
</organism>
<keyword evidence="3" id="KW-0560">Oxidoreductase</keyword>
<reference evidence="4" key="2">
    <citation type="submission" date="2021-01" db="EMBL/GenBank/DDBJ databases">
        <authorList>
            <person name="Schikora-Tamarit M.A."/>
        </authorList>
    </citation>
    <scope>NUCLEOTIDE SEQUENCE</scope>
    <source>
        <strain evidence="4">CBS6075</strain>
    </source>
</reference>
<keyword evidence="2" id="KW-0521">NADP</keyword>
<evidence type="ECO:0000313" key="4">
    <source>
        <dbReference type="EMBL" id="KAH3670878.1"/>
    </source>
</evidence>
<dbReference type="InterPro" id="IPR002347">
    <property type="entry name" value="SDR_fam"/>
</dbReference>
<comment type="caution">
    <text evidence="4">The sequence shown here is derived from an EMBL/GenBank/DDBJ whole genome shotgun (WGS) entry which is preliminary data.</text>
</comment>
<proteinExistence type="inferred from homology"/>
<dbReference type="AlphaFoldDB" id="A0A9P8T915"/>
<name>A0A9P8T915_9ASCO</name>
<gene>
    <name evidence="4" type="ORF">OGAPHI_000589</name>
</gene>